<dbReference type="Proteomes" id="UP000186955">
    <property type="component" value="Unassembled WGS sequence"/>
</dbReference>
<dbReference type="STRING" id="1316194.A0A1Q5TEQ0"/>
<dbReference type="Gene3D" id="3.40.1190.20">
    <property type="match status" value="1"/>
</dbReference>
<name>A0A1Q5TEQ0_9EURO</name>
<sequence>MTLQFVRYLRKQFPSIQVSVEIEKPGRPGLQELAEEADVVFYAKTWAQDGACALERGTEDFKHVAAYTTENFQVVE</sequence>
<organism evidence="1 2">
    <name type="scientific">Penicillium subrubescens</name>
    <dbReference type="NCBI Taxonomy" id="1316194"/>
    <lineage>
        <taxon>Eukaryota</taxon>
        <taxon>Fungi</taxon>
        <taxon>Dikarya</taxon>
        <taxon>Ascomycota</taxon>
        <taxon>Pezizomycotina</taxon>
        <taxon>Eurotiomycetes</taxon>
        <taxon>Eurotiomycetidae</taxon>
        <taxon>Eurotiales</taxon>
        <taxon>Aspergillaceae</taxon>
        <taxon>Penicillium</taxon>
    </lineage>
</organism>
<dbReference type="EMBL" id="MNBE01000666">
    <property type="protein sequence ID" value="OKO98704.1"/>
    <property type="molecule type" value="Genomic_DNA"/>
</dbReference>
<evidence type="ECO:0000313" key="1">
    <source>
        <dbReference type="EMBL" id="OKO98704.1"/>
    </source>
</evidence>
<reference evidence="1 2" key="1">
    <citation type="submission" date="2016-10" db="EMBL/GenBank/DDBJ databases">
        <title>Genome sequence of the ascomycete fungus Penicillium subrubescens.</title>
        <authorList>
            <person name="De Vries R.P."/>
            <person name="Peng M."/>
            <person name="Dilokpimol A."/>
            <person name="Hilden K."/>
            <person name="Makela M.R."/>
            <person name="Grigoriev I."/>
            <person name="Riley R."/>
            <person name="Granchi Z."/>
        </authorList>
    </citation>
    <scope>NUCLEOTIDE SEQUENCE [LARGE SCALE GENOMIC DNA]</scope>
    <source>
        <strain evidence="1 2">CBS 132785</strain>
    </source>
</reference>
<protein>
    <submittedName>
        <fullName evidence="1">Uncharacterized protein</fullName>
    </submittedName>
</protein>
<keyword evidence="2" id="KW-1185">Reference proteome</keyword>
<accession>A0A1Q5TEQ0</accession>
<evidence type="ECO:0000313" key="2">
    <source>
        <dbReference type="Proteomes" id="UP000186955"/>
    </source>
</evidence>
<proteinExistence type="predicted"/>
<dbReference type="InterPro" id="IPR029056">
    <property type="entry name" value="Ribokinase-like"/>
</dbReference>
<comment type="caution">
    <text evidence="1">The sequence shown here is derived from an EMBL/GenBank/DDBJ whole genome shotgun (WGS) entry which is preliminary data.</text>
</comment>
<dbReference type="AlphaFoldDB" id="A0A1Q5TEQ0"/>
<gene>
    <name evidence="1" type="ORF">PENSUB_8955</name>
</gene>